<dbReference type="InterPro" id="IPR001036">
    <property type="entry name" value="Acrflvin-R"/>
</dbReference>
<dbReference type="AlphaFoldDB" id="A0A8G2BFY8"/>
<proteinExistence type="predicted"/>
<feature type="transmembrane region" description="Helical" evidence="1">
    <location>
        <begin position="442"/>
        <end position="460"/>
    </location>
</feature>
<dbReference type="Gene3D" id="3.30.2090.10">
    <property type="entry name" value="Multidrug efflux transporter AcrB TolC docking domain, DN and DC subdomains"/>
    <property type="match status" value="2"/>
</dbReference>
<dbReference type="Gene3D" id="3.30.70.1440">
    <property type="entry name" value="Multidrug efflux transporter AcrB pore domain"/>
    <property type="match status" value="1"/>
</dbReference>
<feature type="transmembrane region" description="Helical" evidence="1">
    <location>
        <begin position="958"/>
        <end position="977"/>
    </location>
</feature>
<gene>
    <name evidence="2" type="ORF">SAMN05660686_01383</name>
</gene>
<feature type="transmembrane region" description="Helical" evidence="1">
    <location>
        <begin position="882"/>
        <end position="904"/>
    </location>
</feature>
<name>A0A8G2BFY8_9PROT</name>
<feature type="transmembrane region" description="Helical" evidence="1">
    <location>
        <begin position="910"/>
        <end position="928"/>
    </location>
</feature>
<keyword evidence="1" id="KW-0472">Membrane</keyword>
<dbReference type="Gene3D" id="3.30.70.1430">
    <property type="entry name" value="Multidrug efflux transporter AcrB pore domain"/>
    <property type="match status" value="2"/>
</dbReference>
<evidence type="ECO:0000256" key="1">
    <source>
        <dbReference type="SAM" id="Phobius"/>
    </source>
</evidence>
<feature type="transmembrane region" description="Helical" evidence="1">
    <location>
        <begin position="472"/>
        <end position="498"/>
    </location>
</feature>
<feature type="transmembrane region" description="Helical" evidence="1">
    <location>
        <begin position="526"/>
        <end position="551"/>
    </location>
</feature>
<dbReference type="SUPFAM" id="SSF82714">
    <property type="entry name" value="Multidrug efflux transporter AcrB TolC docking domain, DN and DC subdomains"/>
    <property type="match status" value="2"/>
</dbReference>
<keyword evidence="1" id="KW-0812">Transmembrane</keyword>
<dbReference type="PRINTS" id="PR00702">
    <property type="entry name" value="ACRIFLAVINRP"/>
</dbReference>
<feature type="transmembrane region" description="Helical" evidence="1">
    <location>
        <begin position="339"/>
        <end position="356"/>
    </location>
</feature>
<feature type="transmembrane region" description="Helical" evidence="1">
    <location>
        <begin position="362"/>
        <end position="382"/>
    </location>
</feature>
<dbReference type="GO" id="GO:0042910">
    <property type="term" value="F:xenobiotic transmembrane transporter activity"/>
    <property type="evidence" value="ECO:0007669"/>
    <property type="project" value="TreeGrafter"/>
</dbReference>
<dbReference type="OrthoDB" id="9758757at2"/>
<dbReference type="Pfam" id="PF00873">
    <property type="entry name" value="ACR_tran"/>
    <property type="match status" value="1"/>
</dbReference>
<dbReference type="Proteomes" id="UP000198615">
    <property type="component" value="Unassembled WGS sequence"/>
</dbReference>
<dbReference type="Gene3D" id="1.20.1640.10">
    <property type="entry name" value="Multidrug efflux transporter AcrB transmembrane domain"/>
    <property type="match status" value="2"/>
</dbReference>
<dbReference type="InterPro" id="IPR027463">
    <property type="entry name" value="AcrB_DN_DC_subdom"/>
</dbReference>
<dbReference type="RefSeq" id="WP_093149132.1">
    <property type="nucleotide sequence ID" value="NZ_FNBW01000003.1"/>
</dbReference>
<keyword evidence="3" id="KW-1185">Reference proteome</keyword>
<reference evidence="2 3" key="1">
    <citation type="submission" date="2016-10" db="EMBL/GenBank/DDBJ databases">
        <authorList>
            <person name="Varghese N."/>
            <person name="Submissions S."/>
        </authorList>
    </citation>
    <scope>NUCLEOTIDE SEQUENCE [LARGE SCALE GENOMIC DNA]</scope>
    <source>
        <strain evidence="2 3">DSM 18839</strain>
    </source>
</reference>
<dbReference type="SUPFAM" id="SSF82693">
    <property type="entry name" value="Multidrug efflux transporter AcrB pore domain, PN1, PN2, PC1 and PC2 subdomains"/>
    <property type="match status" value="3"/>
</dbReference>
<dbReference type="Gene3D" id="3.30.70.1320">
    <property type="entry name" value="Multidrug efflux transporter AcrB pore domain like"/>
    <property type="match status" value="1"/>
</dbReference>
<feature type="transmembrane region" description="Helical" evidence="1">
    <location>
        <begin position="857"/>
        <end position="875"/>
    </location>
</feature>
<evidence type="ECO:0000313" key="2">
    <source>
        <dbReference type="EMBL" id="SDF44527.1"/>
    </source>
</evidence>
<feature type="transmembrane region" description="Helical" evidence="1">
    <location>
        <begin position="989"/>
        <end position="1013"/>
    </location>
</feature>
<keyword evidence="1" id="KW-1133">Transmembrane helix</keyword>
<dbReference type="SUPFAM" id="SSF82866">
    <property type="entry name" value="Multidrug efflux transporter AcrB transmembrane domain"/>
    <property type="match status" value="2"/>
</dbReference>
<organism evidence="2 3">
    <name type="scientific">Thalassobaculum litoreum DSM 18839</name>
    <dbReference type="NCBI Taxonomy" id="1123362"/>
    <lineage>
        <taxon>Bacteria</taxon>
        <taxon>Pseudomonadati</taxon>
        <taxon>Pseudomonadota</taxon>
        <taxon>Alphaproteobacteria</taxon>
        <taxon>Rhodospirillales</taxon>
        <taxon>Thalassobaculaceae</taxon>
        <taxon>Thalassobaculum</taxon>
    </lineage>
</organism>
<accession>A0A8G2BFY8</accession>
<evidence type="ECO:0000313" key="3">
    <source>
        <dbReference type="Proteomes" id="UP000198615"/>
    </source>
</evidence>
<feature type="transmembrane region" description="Helical" evidence="1">
    <location>
        <begin position="12"/>
        <end position="29"/>
    </location>
</feature>
<protein>
    <submittedName>
        <fullName evidence="2">Heavy-metal exporter, HME family</fullName>
    </submittedName>
</protein>
<sequence length="1038" mass="112208">MFAQLVQQSLRNRLFVLVIALAMVGYGLLSLSRMPVDVYPDLTRPMVTIISEVPGLSAEEVEALVTYPIESGMAGLPGLARVRSVSGRSISMVYLEFGWDTDVLVDRQFVVERLEQISETLPHGVVPFMTPMSSVMGEIMLLAFTSDGETSAMELREMVDWVVRPRLMAEPGVAQVIPIGGEVRQFRVTPDPARMMAVNVTIDELSDAMRSFGTNTGGGFVEQSDREYVIRNLGSGSKLEDLRRVRVAERDGISIPLEQVADVDFVARPKRGDAGYGGSAAVITSVMKQPGIDTLDLVDRVKTALDGLSAGFPADVQVHSPLYNQADFIEISIDNVKRVLIEASIVVAIVLAVFLVNARTTIISLTAIPISALSAILVLHAFGLSINTMTLGGLAIAIGELVDDAVVGVENVFRRLRQNAALPTPRPALEVIANASIEVRSGILIATIIIIVVLVPLYALSGIEGRMFTPFATAYIIAILASLLTATTITPVLCYYLLPNSKLMQAGDGAVLSKLKQWNRSIVRWALARCWTLVAGVAAVALLSGLSALALPRIFMPTANEGSLVVLVQAPSGTSLEASNRIGGVIEHLLLQVPDVLAVGRRTGRGELDEHAENVNVSEFNVRLAVGSRPGEEVSADIRRKLAPFPVRVFMDQPISHRIDNMISGVRAKIALKIFGDDLDVLRNLAEGFAKDMRTIPGIGDVAVSTQSRLPEISIAVDHERAAAYGIAPSQVLETLQHMALGFTPSEVFEGERRFDLVIRMKDADRDSEGLSALLIDTPRGHVPLSTFADIIETDGPDNIDRENMRRRIVVRANADAGDMSQVVDAINDQVSVAELPTGYFVNLDGTFRAEEHASKSILLLSLASLAMIFVVLYTRYRRTSLCLIIMTIIPMAAIGGIAGLWVFNLPLSIAAMFGFVTLAGITARNSILKISHYINLVLSEGERFGDDMIVRGSEERLAPVLMTSLSAGLGLVPLLFGSEIPGREILHPIAVVIFSGLISALVLDTLLTPVLFKLFGEKSLEYLQAQRLEGGGLKEAY</sequence>
<dbReference type="PANTHER" id="PTHR32063">
    <property type="match status" value="1"/>
</dbReference>
<dbReference type="PANTHER" id="PTHR32063:SF4">
    <property type="entry name" value="SLR6043 PROTEIN"/>
    <property type="match status" value="1"/>
</dbReference>
<comment type="caution">
    <text evidence="2">The sequence shown here is derived from an EMBL/GenBank/DDBJ whole genome shotgun (WGS) entry which is preliminary data.</text>
</comment>
<dbReference type="EMBL" id="FNBW01000003">
    <property type="protein sequence ID" value="SDF44527.1"/>
    <property type="molecule type" value="Genomic_DNA"/>
</dbReference>
<dbReference type="GO" id="GO:0005886">
    <property type="term" value="C:plasma membrane"/>
    <property type="evidence" value="ECO:0007669"/>
    <property type="project" value="TreeGrafter"/>
</dbReference>